<organism evidence="1 2">
    <name type="scientific">Yersinia similis</name>
    <dbReference type="NCBI Taxonomy" id="367190"/>
    <lineage>
        <taxon>Bacteria</taxon>
        <taxon>Pseudomonadati</taxon>
        <taxon>Pseudomonadota</taxon>
        <taxon>Gammaproteobacteria</taxon>
        <taxon>Enterobacterales</taxon>
        <taxon>Yersiniaceae</taxon>
        <taxon>Yersinia</taxon>
    </lineage>
</organism>
<dbReference type="Proteomes" id="UP000038204">
    <property type="component" value="Unassembled WGS sequence"/>
</dbReference>
<dbReference type="EMBL" id="CQBK01000091">
    <property type="protein sequence ID" value="CNI81997.1"/>
    <property type="molecule type" value="Genomic_DNA"/>
</dbReference>
<proteinExistence type="predicted"/>
<dbReference type="AlphaFoldDB" id="A0A0T9RSQ4"/>
<accession>A0A0T9RSQ4</accession>
<protein>
    <submittedName>
        <fullName evidence="1">Uncharacterized protein</fullName>
    </submittedName>
</protein>
<evidence type="ECO:0000313" key="2">
    <source>
        <dbReference type="Proteomes" id="UP000038204"/>
    </source>
</evidence>
<reference evidence="1 2" key="1">
    <citation type="submission" date="2015-03" db="EMBL/GenBank/DDBJ databases">
        <authorList>
            <person name="Murphy D."/>
        </authorList>
    </citation>
    <scope>NUCLEOTIDE SEQUENCE [LARGE SCALE GENOMIC DNA]</scope>
    <source>
        <strain evidence="1 2">Y233</strain>
    </source>
</reference>
<sequence length="40" mass="4537">MIALFVMLLSLGGQEHIPARRQCQRAIGLYRTGSQGDRRH</sequence>
<gene>
    <name evidence="1" type="ORF">ERS008667_04406</name>
</gene>
<name>A0A0T9RSQ4_9GAMM</name>
<evidence type="ECO:0000313" key="1">
    <source>
        <dbReference type="EMBL" id="CNI81997.1"/>
    </source>
</evidence>